<keyword evidence="3" id="KW-1185">Reference proteome</keyword>
<comment type="caution">
    <text evidence="2">The sequence shown here is derived from an EMBL/GenBank/DDBJ whole genome shotgun (WGS) entry which is preliminary data.</text>
</comment>
<sequence length="191" mass="20928">MRTFRKALFIATGLALGLAGTALPAADAPTSASATYRDGAHDFDFNIGTWQTHIKALQDPLGSTAWGEMTGTVTVRKIWGGKASMEEIEAGNKDSHFEGLTLFLYNPQTHQWSQTWVDSSNGAINKSAVGAFKDGRGELISQDTMHGRTVLIRDVWSDIQPNSHHFEESFSDDNGKTWQPDFIASLTRISP</sequence>
<gene>
    <name evidence="2" type="ORF">EKH79_02350</name>
</gene>
<accession>A0A432LYK3</accession>
<proteinExistence type="predicted"/>
<reference evidence="2 3" key="1">
    <citation type="submission" date="2018-12" db="EMBL/GenBank/DDBJ databases">
        <title>Dyella dinghuensis sp. nov. DHOA06 and Dyella choica sp. nov. 4M-K27, isolated from forest soil.</title>
        <authorList>
            <person name="Qiu L.-H."/>
            <person name="Gao Z.-H."/>
        </authorList>
    </citation>
    <scope>NUCLEOTIDE SEQUENCE [LARGE SCALE GENOMIC DNA]</scope>
    <source>
        <strain evidence="2 3">DHOA06</strain>
    </source>
</reference>
<organism evidence="2 3">
    <name type="scientific">Dyella dinghuensis</name>
    <dbReference type="NCBI Taxonomy" id="1920169"/>
    <lineage>
        <taxon>Bacteria</taxon>
        <taxon>Pseudomonadati</taxon>
        <taxon>Pseudomonadota</taxon>
        <taxon>Gammaproteobacteria</taxon>
        <taxon>Lysobacterales</taxon>
        <taxon>Rhodanobacteraceae</taxon>
        <taxon>Dyella</taxon>
    </lineage>
</organism>
<keyword evidence="1" id="KW-0732">Signal</keyword>
<evidence type="ECO:0000256" key="1">
    <source>
        <dbReference type="SAM" id="SignalP"/>
    </source>
</evidence>
<evidence type="ECO:0000313" key="2">
    <source>
        <dbReference type="EMBL" id="RUL66679.1"/>
    </source>
</evidence>
<dbReference type="AlphaFoldDB" id="A0A432LYK3"/>
<dbReference type="RefSeq" id="WP_126672178.1">
    <property type="nucleotide sequence ID" value="NZ_RYZR01000002.1"/>
</dbReference>
<evidence type="ECO:0000313" key="3">
    <source>
        <dbReference type="Proteomes" id="UP000267077"/>
    </source>
</evidence>
<dbReference type="InterPro" id="IPR011473">
    <property type="entry name" value="DUF1579"/>
</dbReference>
<feature type="signal peptide" evidence="1">
    <location>
        <begin position="1"/>
        <end position="25"/>
    </location>
</feature>
<name>A0A432LYK3_9GAMM</name>
<feature type="chain" id="PRO_5019582303" evidence="1">
    <location>
        <begin position="26"/>
        <end position="191"/>
    </location>
</feature>
<dbReference type="Proteomes" id="UP000267077">
    <property type="component" value="Unassembled WGS sequence"/>
</dbReference>
<dbReference type="EMBL" id="RYZR01000002">
    <property type="protein sequence ID" value="RUL66679.1"/>
    <property type="molecule type" value="Genomic_DNA"/>
</dbReference>
<dbReference type="OrthoDB" id="9814791at2"/>
<protein>
    <submittedName>
        <fullName evidence="2">DUF1579 domain-containing protein</fullName>
    </submittedName>
</protein>
<dbReference type="Pfam" id="PF07617">
    <property type="entry name" value="DUF1579"/>
    <property type="match status" value="1"/>
</dbReference>